<organism evidence="2 3">
    <name type="scientific">Trichophyton verrucosum (strain HKI 0517)</name>
    <dbReference type="NCBI Taxonomy" id="663202"/>
    <lineage>
        <taxon>Eukaryota</taxon>
        <taxon>Fungi</taxon>
        <taxon>Dikarya</taxon>
        <taxon>Ascomycota</taxon>
        <taxon>Pezizomycotina</taxon>
        <taxon>Eurotiomycetes</taxon>
        <taxon>Eurotiomycetidae</taxon>
        <taxon>Onygenales</taxon>
        <taxon>Arthrodermataceae</taxon>
        <taxon>Trichophyton</taxon>
    </lineage>
</organism>
<reference evidence="3" key="1">
    <citation type="journal article" date="2011" name="Genome Biol.">
        <title>Comparative and functional genomics provide insights into the pathogenicity of dermatophytic fungi.</title>
        <authorList>
            <person name="Burmester A."/>
            <person name="Shelest E."/>
            <person name="Gloeckner G."/>
            <person name="Heddergott C."/>
            <person name="Schindler S."/>
            <person name="Staib P."/>
            <person name="Heidel A."/>
            <person name="Felder M."/>
            <person name="Petzold A."/>
            <person name="Szafranski K."/>
            <person name="Feuermann M."/>
            <person name="Pedruzzi I."/>
            <person name="Priebe S."/>
            <person name="Groth M."/>
            <person name="Winkler R."/>
            <person name="Li W."/>
            <person name="Kniemeyer O."/>
            <person name="Schroeckh V."/>
            <person name="Hertweck C."/>
            <person name="Hube B."/>
            <person name="White T.C."/>
            <person name="Platzer M."/>
            <person name="Guthke R."/>
            <person name="Heitman J."/>
            <person name="Woestemeyer J."/>
            <person name="Zipfel P.F."/>
            <person name="Monod M."/>
            <person name="Brakhage A.A."/>
        </authorList>
    </citation>
    <scope>NUCLEOTIDE SEQUENCE [LARGE SCALE GENOMIC DNA]</scope>
    <source>
        <strain evidence="3">HKI 0517</strain>
    </source>
</reference>
<dbReference type="EMBL" id="ACYE01000183">
    <property type="protein sequence ID" value="EFE41749.1"/>
    <property type="molecule type" value="Genomic_DNA"/>
</dbReference>
<protein>
    <submittedName>
        <fullName evidence="2">Uncharacterized protein</fullName>
    </submittedName>
</protein>
<sequence>MTKQDDDEEDEDEDDQDEDDDEDDCADGRDGRVRPPKTADRLQQASRGPSGAIERCFDDVDMSVSLSGDRYRGINGGGWRLMAASYTHPCSGLYGRQDSVSLLLANEKEVVSPLCLPPSMFLQLLAHFSWLYQRKVPPSHVTRSILAPGPQTHSVYSHARIELERVVSHLYALFFFFRPFSFSYFDPRLKLSFFFFFFNLPVLFLPSLHTISRPQLQDGLDILPMAKEAEESVTSWQL</sequence>
<feature type="compositionally biased region" description="Acidic residues" evidence="1">
    <location>
        <begin position="1"/>
        <end position="25"/>
    </location>
</feature>
<gene>
    <name evidence="2" type="ORF">TRV_03578</name>
</gene>
<feature type="region of interest" description="Disordered" evidence="1">
    <location>
        <begin position="1"/>
        <end position="53"/>
    </location>
</feature>
<dbReference type="GeneID" id="9580914"/>
<evidence type="ECO:0000313" key="3">
    <source>
        <dbReference type="Proteomes" id="UP000008383"/>
    </source>
</evidence>
<feature type="compositionally biased region" description="Basic and acidic residues" evidence="1">
    <location>
        <begin position="26"/>
        <end position="40"/>
    </location>
</feature>
<evidence type="ECO:0000256" key="1">
    <source>
        <dbReference type="SAM" id="MobiDB-lite"/>
    </source>
</evidence>
<evidence type="ECO:0000313" key="2">
    <source>
        <dbReference type="EMBL" id="EFE41749.1"/>
    </source>
</evidence>
<dbReference type="Proteomes" id="UP000008383">
    <property type="component" value="Unassembled WGS sequence"/>
</dbReference>
<proteinExistence type="predicted"/>
<dbReference type="RefSeq" id="XP_003022367.1">
    <property type="nucleotide sequence ID" value="XM_003022321.1"/>
</dbReference>
<comment type="caution">
    <text evidence="2">The sequence shown here is derived from an EMBL/GenBank/DDBJ whole genome shotgun (WGS) entry which is preliminary data.</text>
</comment>
<dbReference type="HOGENOM" id="CLU_1166571_0_0_1"/>
<accession>D4D8Z0</accession>
<name>D4D8Z0_TRIVH</name>
<dbReference type="AlphaFoldDB" id="D4D8Z0"/>
<keyword evidence="3" id="KW-1185">Reference proteome</keyword>
<dbReference type="KEGG" id="tve:TRV_03578"/>